<feature type="compositionally biased region" description="Basic and acidic residues" evidence="1">
    <location>
        <begin position="130"/>
        <end position="146"/>
    </location>
</feature>
<feature type="region of interest" description="Disordered" evidence="1">
    <location>
        <begin position="85"/>
        <end position="215"/>
    </location>
</feature>
<evidence type="ECO:0000259" key="2">
    <source>
        <dbReference type="PROSITE" id="PS50106"/>
    </source>
</evidence>
<accession>F2U8K1</accession>
<proteinExistence type="predicted"/>
<dbReference type="RefSeq" id="XP_004994532.1">
    <property type="nucleotide sequence ID" value="XM_004994475.1"/>
</dbReference>
<dbReference type="Pfam" id="PF00481">
    <property type="entry name" value="PP2C"/>
    <property type="match status" value="1"/>
</dbReference>
<evidence type="ECO:0000313" key="5">
    <source>
        <dbReference type="Proteomes" id="UP000007799"/>
    </source>
</evidence>
<evidence type="ECO:0000313" key="4">
    <source>
        <dbReference type="EMBL" id="EGD72709.1"/>
    </source>
</evidence>
<feature type="compositionally biased region" description="Low complexity" evidence="1">
    <location>
        <begin position="243"/>
        <end position="257"/>
    </location>
</feature>
<dbReference type="AlphaFoldDB" id="F2U8K1"/>
<name>F2U8K1_SALR5</name>
<dbReference type="Gene3D" id="2.30.42.10">
    <property type="match status" value="1"/>
</dbReference>
<dbReference type="OrthoDB" id="10264738at2759"/>
<dbReference type="KEGG" id="sre:PTSG_04437"/>
<feature type="domain" description="PDZ" evidence="2">
    <location>
        <begin position="7"/>
        <end position="89"/>
    </location>
</feature>
<reference evidence="4" key="1">
    <citation type="submission" date="2009-08" db="EMBL/GenBank/DDBJ databases">
        <title>Annotation of Salpingoeca rosetta.</title>
        <authorList>
            <consortium name="The Broad Institute Genome Sequencing Platform"/>
            <person name="Russ C."/>
            <person name="Cuomo C."/>
            <person name="Burger G."/>
            <person name="Gray M.W."/>
            <person name="Holland P.W.H."/>
            <person name="King N."/>
            <person name="Lang F.B.F."/>
            <person name="Roger A.J."/>
            <person name="Ruiz-Trillo I."/>
            <person name="Young S.K."/>
            <person name="Zeng Q."/>
            <person name="Gargeya S."/>
            <person name="Alvarado L."/>
            <person name="Berlin A."/>
            <person name="Chapman S.B."/>
            <person name="Chen Z."/>
            <person name="Freedman E."/>
            <person name="Gellesch M."/>
            <person name="Goldberg J."/>
            <person name="Griggs A."/>
            <person name="Gujja S."/>
            <person name="Heilman E."/>
            <person name="Heiman D."/>
            <person name="Howarth C."/>
            <person name="Mehta T."/>
            <person name="Neiman D."/>
            <person name="Pearson M."/>
            <person name="Roberts A."/>
            <person name="Saif S."/>
            <person name="Shea T."/>
            <person name="Shenoy N."/>
            <person name="Sisk P."/>
            <person name="Stolte C."/>
            <person name="Sykes S."/>
            <person name="White J."/>
            <person name="Yandava C."/>
            <person name="Haas B."/>
            <person name="Nusbaum C."/>
            <person name="Birren B."/>
        </authorList>
    </citation>
    <scope>NUCLEOTIDE SEQUENCE [LARGE SCALE GENOMIC DNA]</scope>
    <source>
        <strain evidence="4">ATCC 50818</strain>
    </source>
</reference>
<dbReference type="PROSITE" id="PS50106">
    <property type="entry name" value="PDZ"/>
    <property type="match status" value="1"/>
</dbReference>
<dbReference type="InParanoid" id="F2U8K1"/>
<dbReference type="Proteomes" id="UP000007799">
    <property type="component" value="Unassembled WGS sequence"/>
</dbReference>
<dbReference type="InterPro" id="IPR001478">
    <property type="entry name" value="PDZ"/>
</dbReference>
<dbReference type="GeneID" id="16075113"/>
<organism evidence="5">
    <name type="scientific">Salpingoeca rosetta (strain ATCC 50818 / BSB-021)</name>
    <dbReference type="NCBI Taxonomy" id="946362"/>
    <lineage>
        <taxon>Eukaryota</taxon>
        <taxon>Choanoflagellata</taxon>
        <taxon>Craspedida</taxon>
        <taxon>Salpingoecidae</taxon>
        <taxon>Salpingoeca</taxon>
    </lineage>
</organism>
<evidence type="ECO:0000256" key="1">
    <source>
        <dbReference type="SAM" id="MobiDB-lite"/>
    </source>
</evidence>
<dbReference type="Gene3D" id="3.60.40.10">
    <property type="entry name" value="PPM-type phosphatase domain"/>
    <property type="match status" value="1"/>
</dbReference>
<dbReference type="SUPFAM" id="SSF50156">
    <property type="entry name" value="PDZ domain-like"/>
    <property type="match status" value="1"/>
</dbReference>
<dbReference type="GO" id="GO:0004722">
    <property type="term" value="F:protein serine/threonine phosphatase activity"/>
    <property type="evidence" value="ECO:0007669"/>
    <property type="project" value="InterPro"/>
</dbReference>
<dbReference type="CDD" id="cd00143">
    <property type="entry name" value="PP2Cc"/>
    <property type="match status" value="1"/>
</dbReference>
<evidence type="ECO:0000259" key="3">
    <source>
        <dbReference type="PROSITE" id="PS51746"/>
    </source>
</evidence>
<gene>
    <name evidence="4" type="ORF">PTSG_04437</name>
</gene>
<dbReference type="InterPro" id="IPR015655">
    <property type="entry name" value="PP2C"/>
</dbReference>
<dbReference type="PANTHER" id="PTHR47992">
    <property type="entry name" value="PROTEIN PHOSPHATASE"/>
    <property type="match status" value="1"/>
</dbReference>
<dbReference type="STRING" id="946362.F2U8K1"/>
<dbReference type="SMART" id="SM00332">
    <property type="entry name" value="PP2Cc"/>
    <property type="match status" value="1"/>
</dbReference>
<dbReference type="eggNOG" id="KOG3765">
    <property type="taxonomic scope" value="Eukaryota"/>
</dbReference>
<dbReference type="Pfam" id="PF00595">
    <property type="entry name" value="PDZ"/>
    <property type="match status" value="1"/>
</dbReference>
<dbReference type="PROSITE" id="PS51746">
    <property type="entry name" value="PPM_2"/>
    <property type="match status" value="1"/>
</dbReference>
<keyword evidence="5" id="KW-1185">Reference proteome</keyword>
<dbReference type="InterPro" id="IPR036034">
    <property type="entry name" value="PDZ_sf"/>
</dbReference>
<sequence>MADGVETVECTVTPAAGKKLGMKLTGAGAPYIISSLSQDGVAAASGLCADDRVIRINDSDVSSSVPLAAVVKQISALHEPFTLTVRRGGRTTPSHRPAVKPKLAPTTTQPKPAAPAPAPKPAAKSAQAEIKSELNEVDKEAAEPHHPQLSTPETPAPASEARSEALDQPEPTETKPAEQPEPNATPQQEAPPQQMKEDAPTSAEEEAHEEHNDGGDDAVTAAAREVQGATLDSTPTEEEVDGAPKAASSSEAPAPSQPLVAVKAIGSYSTHGTRHGDVNQDVPFSFKGMLNGEPITVTAVFDGHGLLGEVAAETARKELDDMCASGSLNVALLQSDPATFMVDLFEQLNLAVLDAHDNPPSTYVYVSGSTPLSFELKQDASPDLGAMYVCPEHDYMPPRPIDFGCTAVVAVIHRDRLTIGNAGDADAIVMRQNCDADPSSRDGYLAVSHASKHTASSQLEIDRVDRDFPGAAIFTPDGYIAPTDPVLCQYELQLTRSLGHKLLRVAGIIATPDVHVEDLDPATTYGVVVCSDGVTDELQPFDMLDRVTNSAGDAADAAETLCKDAQEYCMDPDKIDDTTAVVVLLASSESSA</sequence>
<dbReference type="SUPFAM" id="SSF81606">
    <property type="entry name" value="PP2C-like"/>
    <property type="match status" value="1"/>
</dbReference>
<evidence type="ECO:0008006" key="6">
    <source>
        <dbReference type="Google" id="ProtNLM"/>
    </source>
</evidence>
<dbReference type="InterPro" id="IPR001932">
    <property type="entry name" value="PPM-type_phosphatase-like_dom"/>
</dbReference>
<feature type="compositionally biased region" description="Low complexity" evidence="1">
    <location>
        <begin position="100"/>
        <end position="111"/>
    </location>
</feature>
<protein>
    <recommendedName>
        <fullName evidence="6">PDZ domain-containing protein</fullName>
    </recommendedName>
</protein>
<dbReference type="SMART" id="SM00228">
    <property type="entry name" value="PDZ"/>
    <property type="match status" value="1"/>
</dbReference>
<feature type="domain" description="PPM-type phosphatase" evidence="3">
    <location>
        <begin position="264"/>
        <end position="585"/>
    </location>
</feature>
<dbReference type="EMBL" id="GL832964">
    <property type="protein sequence ID" value="EGD72709.1"/>
    <property type="molecule type" value="Genomic_DNA"/>
</dbReference>
<feature type="compositionally biased region" description="Polar residues" evidence="1">
    <location>
        <begin position="182"/>
        <end position="191"/>
    </location>
</feature>
<feature type="region of interest" description="Disordered" evidence="1">
    <location>
        <begin position="229"/>
        <end position="257"/>
    </location>
</feature>
<dbReference type="InterPro" id="IPR036457">
    <property type="entry name" value="PPM-type-like_dom_sf"/>
</dbReference>
<dbReference type="CDD" id="cd00136">
    <property type="entry name" value="PDZ_canonical"/>
    <property type="match status" value="1"/>
</dbReference>